<dbReference type="Proteomes" id="UP000315295">
    <property type="component" value="Unassembled WGS sequence"/>
</dbReference>
<keyword evidence="2" id="KW-0732">Signal</keyword>
<evidence type="ECO:0000256" key="2">
    <source>
        <dbReference type="SAM" id="SignalP"/>
    </source>
</evidence>
<name>A0A540NSR1_MALBA</name>
<gene>
    <name evidence="3" type="ORF">C1H46_000366</name>
</gene>
<feature type="signal peptide" evidence="2">
    <location>
        <begin position="1"/>
        <end position="31"/>
    </location>
</feature>
<feature type="chain" id="PRO_5021859140" evidence="2">
    <location>
        <begin position="32"/>
        <end position="149"/>
    </location>
</feature>
<evidence type="ECO:0000313" key="3">
    <source>
        <dbReference type="EMBL" id="TQE14072.1"/>
    </source>
</evidence>
<feature type="compositionally biased region" description="Polar residues" evidence="1">
    <location>
        <begin position="37"/>
        <end position="47"/>
    </location>
</feature>
<sequence length="149" mass="16666">MLEFCSWGLGRIPHPSIISLFPVLCLPLSSLTKLSVLSPSPSNSHGPPQNHPKLLPTTELRPPSNSWNLHDHDGIHFRTIQAHSELSEVPRKLGVLRWKFLDERTRRSTSSKFGRSFRGSFRRIPGELGVEFPATSEAFEEVSGQTTAN</sequence>
<feature type="region of interest" description="Disordered" evidence="1">
    <location>
        <begin position="37"/>
        <end position="65"/>
    </location>
</feature>
<accession>A0A540NSR1</accession>
<comment type="caution">
    <text evidence="3">The sequence shown here is derived from an EMBL/GenBank/DDBJ whole genome shotgun (WGS) entry which is preliminary data.</text>
</comment>
<evidence type="ECO:0000313" key="4">
    <source>
        <dbReference type="Proteomes" id="UP000315295"/>
    </source>
</evidence>
<reference evidence="3 4" key="1">
    <citation type="journal article" date="2019" name="G3 (Bethesda)">
        <title>Sequencing of a Wild Apple (Malus baccata) Genome Unravels the Differences Between Cultivated and Wild Apple Species Regarding Disease Resistance and Cold Tolerance.</title>
        <authorList>
            <person name="Chen X."/>
        </authorList>
    </citation>
    <scope>NUCLEOTIDE SEQUENCE [LARGE SCALE GENOMIC DNA]</scope>
    <source>
        <strain evidence="4">cv. Shandingzi</strain>
        <tissue evidence="3">Leaves</tissue>
    </source>
</reference>
<dbReference type="AlphaFoldDB" id="A0A540NSR1"/>
<protein>
    <submittedName>
        <fullName evidence="3">Uncharacterized protein</fullName>
    </submittedName>
</protein>
<keyword evidence="4" id="KW-1185">Reference proteome</keyword>
<evidence type="ECO:0000256" key="1">
    <source>
        <dbReference type="SAM" id="MobiDB-lite"/>
    </source>
</evidence>
<organism evidence="3 4">
    <name type="scientific">Malus baccata</name>
    <name type="common">Siberian crab apple</name>
    <name type="synonym">Pyrus baccata</name>
    <dbReference type="NCBI Taxonomy" id="106549"/>
    <lineage>
        <taxon>Eukaryota</taxon>
        <taxon>Viridiplantae</taxon>
        <taxon>Streptophyta</taxon>
        <taxon>Embryophyta</taxon>
        <taxon>Tracheophyta</taxon>
        <taxon>Spermatophyta</taxon>
        <taxon>Magnoliopsida</taxon>
        <taxon>eudicotyledons</taxon>
        <taxon>Gunneridae</taxon>
        <taxon>Pentapetalae</taxon>
        <taxon>rosids</taxon>
        <taxon>fabids</taxon>
        <taxon>Rosales</taxon>
        <taxon>Rosaceae</taxon>
        <taxon>Amygdaloideae</taxon>
        <taxon>Maleae</taxon>
        <taxon>Malus</taxon>
    </lineage>
</organism>
<dbReference type="EMBL" id="VIEB01000006">
    <property type="protein sequence ID" value="TQE14072.1"/>
    <property type="molecule type" value="Genomic_DNA"/>
</dbReference>
<proteinExistence type="predicted"/>